<keyword evidence="2" id="KW-1185">Reference proteome</keyword>
<protein>
    <submittedName>
        <fullName evidence="1">Uncharacterized protein</fullName>
    </submittedName>
</protein>
<dbReference type="AlphaFoldDB" id="A0A285KVN9"/>
<dbReference type="STRING" id="1379680.GCA_001612615_00226"/>
<gene>
    <name evidence="1" type="ORF">SAMN04244553_0789</name>
</gene>
<sequence>MFGIHTHAIERSSATEGATGTHAMLVFGTGVDCYLSYLPTFEARHNFQVLLAVDLDEHGCRALGADRRIGYEGFHTFEPEFFPLTELDPHGDRPRTELRGTLYRGHLERGGPIVGRDVVATVRNVVYFAELQPYGDDELLTHLCFGRPGRLYLAHRIARRPSFDQIVAVRLIPGTVTDMLGRPLSDDVHERGFDTAQPIILGQREFHGQRLRTGEIAVAAFRATPSAGGAQGFLAELAVERQIYLEVADLG</sequence>
<dbReference type="RefSeq" id="WP_097243662.1">
    <property type="nucleotide sequence ID" value="NZ_JAMTCV010000002.1"/>
</dbReference>
<evidence type="ECO:0000313" key="1">
    <source>
        <dbReference type="EMBL" id="SNY76675.1"/>
    </source>
</evidence>
<dbReference type="OrthoDB" id="4521730at2"/>
<organism evidence="1 2">
    <name type="scientific">Nocardia amikacinitolerans</name>
    <dbReference type="NCBI Taxonomy" id="756689"/>
    <lineage>
        <taxon>Bacteria</taxon>
        <taxon>Bacillati</taxon>
        <taxon>Actinomycetota</taxon>
        <taxon>Actinomycetes</taxon>
        <taxon>Mycobacteriales</taxon>
        <taxon>Nocardiaceae</taxon>
        <taxon>Nocardia</taxon>
    </lineage>
</organism>
<accession>A0A285KVN9</accession>
<reference evidence="1 2" key="1">
    <citation type="submission" date="2017-09" db="EMBL/GenBank/DDBJ databases">
        <authorList>
            <person name="Ehlers B."/>
            <person name="Leendertz F.H."/>
        </authorList>
    </citation>
    <scope>NUCLEOTIDE SEQUENCE [LARGE SCALE GENOMIC DNA]</scope>
    <source>
        <strain evidence="1 2">DSM 45537</strain>
    </source>
</reference>
<evidence type="ECO:0000313" key="2">
    <source>
        <dbReference type="Proteomes" id="UP000219565"/>
    </source>
</evidence>
<dbReference type="EMBL" id="OBEG01000001">
    <property type="protein sequence ID" value="SNY76675.1"/>
    <property type="molecule type" value="Genomic_DNA"/>
</dbReference>
<name>A0A285KVN9_9NOCA</name>
<proteinExistence type="predicted"/>
<dbReference type="Proteomes" id="UP000219565">
    <property type="component" value="Unassembled WGS sequence"/>
</dbReference>